<evidence type="ECO:0000256" key="1">
    <source>
        <dbReference type="SAM" id="MobiDB-lite"/>
    </source>
</evidence>
<sequence>MTPLTYANTHNMIVFLTKSDASEGFVQIVYFLNAHMIQYALMVIITEDTIRQALRLDDAASVDCLPNEEIFDELARMGYEKPSIKLTFYKAFFLAQWKKIGKGFSGVDTPLFDGMLVQQQVQDVKDAAEDEDDDNKVSAEPTPPLPTPATPPPPPHQEPIPSPP</sequence>
<keyword evidence="2" id="KW-0812">Transmembrane</keyword>
<keyword evidence="2" id="KW-0472">Membrane</keyword>
<evidence type="ECO:0000256" key="2">
    <source>
        <dbReference type="SAM" id="Phobius"/>
    </source>
</evidence>
<dbReference type="EMBL" id="BKCJ010093925">
    <property type="protein sequence ID" value="GEX18322.1"/>
    <property type="molecule type" value="Genomic_DNA"/>
</dbReference>
<organism evidence="3">
    <name type="scientific">Tanacetum cinerariifolium</name>
    <name type="common">Dalmatian daisy</name>
    <name type="synonym">Chrysanthemum cinerariifolium</name>
    <dbReference type="NCBI Taxonomy" id="118510"/>
    <lineage>
        <taxon>Eukaryota</taxon>
        <taxon>Viridiplantae</taxon>
        <taxon>Streptophyta</taxon>
        <taxon>Embryophyta</taxon>
        <taxon>Tracheophyta</taxon>
        <taxon>Spermatophyta</taxon>
        <taxon>Magnoliopsida</taxon>
        <taxon>eudicotyledons</taxon>
        <taxon>Gunneridae</taxon>
        <taxon>Pentapetalae</taxon>
        <taxon>asterids</taxon>
        <taxon>campanulids</taxon>
        <taxon>Asterales</taxon>
        <taxon>Asteraceae</taxon>
        <taxon>Asteroideae</taxon>
        <taxon>Anthemideae</taxon>
        <taxon>Anthemidinae</taxon>
        <taxon>Tanacetum</taxon>
    </lineage>
</organism>
<proteinExistence type="predicted"/>
<accession>A0A699H251</accession>
<dbReference type="AlphaFoldDB" id="A0A699H251"/>
<keyword evidence="2" id="KW-1133">Transmembrane helix</keyword>
<reference evidence="3" key="1">
    <citation type="journal article" date="2019" name="Sci. Rep.">
        <title>Draft genome of Tanacetum cinerariifolium, the natural source of mosquito coil.</title>
        <authorList>
            <person name="Yamashiro T."/>
            <person name="Shiraishi A."/>
            <person name="Satake H."/>
            <person name="Nakayama K."/>
        </authorList>
    </citation>
    <scope>NUCLEOTIDE SEQUENCE</scope>
</reference>
<evidence type="ECO:0000313" key="3">
    <source>
        <dbReference type="EMBL" id="GEX18322.1"/>
    </source>
</evidence>
<name>A0A699H251_TANCI</name>
<feature type="region of interest" description="Disordered" evidence="1">
    <location>
        <begin position="122"/>
        <end position="164"/>
    </location>
</feature>
<protein>
    <submittedName>
        <fullName evidence="3">Uncharacterized protein</fullName>
    </submittedName>
</protein>
<gene>
    <name evidence="3" type="ORF">Tci_290297</name>
</gene>
<comment type="caution">
    <text evidence="3">The sequence shown here is derived from an EMBL/GenBank/DDBJ whole genome shotgun (WGS) entry which is preliminary data.</text>
</comment>
<feature type="transmembrane region" description="Helical" evidence="2">
    <location>
        <begin position="25"/>
        <end position="45"/>
    </location>
</feature>
<feature type="compositionally biased region" description="Pro residues" evidence="1">
    <location>
        <begin position="141"/>
        <end position="164"/>
    </location>
</feature>